<dbReference type="InterPro" id="IPR001347">
    <property type="entry name" value="SIS_dom"/>
</dbReference>
<dbReference type="PANTHER" id="PTHR43443">
    <property type="entry name" value="3-HEXULOSE-6-PHOSPHATE ISOMERASE"/>
    <property type="match status" value="1"/>
</dbReference>
<sequence length="184" mass="20580">MFMNKIKQQILDEIADSFAKSNDNEINNLIQDIDNANKIFIYGLGREKIVLTAFAMRLMHLGYDVHVIGDVTTPAITKGDLLITTSGTGYLSTVEALVNIANNNEARIAFFTAFPDAELPLKANTIIEIKAQTMKDNAVVDSIQPMGSLFEQTQLLILEYIIVELIQKHNLKEEDMVPNHTNLE</sequence>
<evidence type="ECO:0000259" key="2">
    <source>
        <dbReference type="PROSITE" id="PS51464"/>
    </source>
</evidence>
<accession>A0A2T4PWP8</accession>
<feature type="domain" description="SIS" evidence="2">
    <location>
        <begin position="29"/>
        <end position="171"/>
    </location>
</feature>
<dbReference type="AlphaFoldDB" id="A0A2T4PWP8"/>
<evidence type="ECO:0000313" key="4">
    <source>
        <dbReference type="Proteomes" id="UP000241209"/>
    </source>
</evidence>
<dbReference type="CDD" id="cd05005">
    <property type="entry name" value="SIS_PHI"/>
    <property type="match status" value="1"/>
</dbReference>
<evidence type="ECO:0000256" key="1">
    <source>
        <dbReference type="ARBA" id="ARBA00009235"/>
    </source>
</evidence>
<dbReference type="GO" id="GO:0016853">
    <property type="term" value="F:isomerase activity"/>
    <property type="evidence" value="ECO:0007669"/>
    <property type="project" value="UniProtKB-KW"/>
</dbReference>
<dbReference type="InterPro" id="IPR017552">
    <property type="entry name" value="PHI/rmpB"/>
</dbReference>
<comment type="caution">
    <text evidence="3">The sequence shown here is derived from an EMBL/GenBank/DDBJ whole genome shotgun (WGS) entry which is preliminary data.</text>
</comment>
<dbReference type="PANTHER" id="PTHR43443:SF1">
    <property type="entry name" value="3-HEXULOSE-6-PHOSPHATE ISOMERASE"/>
    <property type="match status" value="1"/>
</dbReference>
<dbReference type="Pfam" id="PF01380">
    <property type="entry name" value="SIS"/>
    <property type="match status" value="1"/>
</dbReference>
<dbReference type="Proteomes" id="UP000241209">
    <property type="component" value="Unassembled WGS sequence"/>
</dbReference>
<protein>
    <submittedName>
        <fullName evidence="3">6-phospho-3-hexuloisomerase</fullName>
    </submittedName>
</protein>
<dbReference type="GO" id="GO:0097367">
    <property type="term" value="F:carbohydrate derivative binding"/>
    <property type="evidence" value="ECO:0007669"/>
    <property type="project" value="InterPro"/>
</dbReference>
<dbReference type="InterPro" id="IPR046348">
    <property type="entry name" value="SIS_dom_sf"/>
</dbReference>
<dbReference type="SUPFAM" id="SSF53697">
    <property type="entry name" value="SIS domain"/>
    <property type="match status" value="1"/>
</dbReference>
<dbReference type="GO" id="GO:1901135">
    <property type="term" value="P:carbohydrate derivative metabolic process"/>
    <property type="evidence" value="ECO:0007669"/>
    <property type="project" value="InterPro"/>
</dbReference>
<dbReference type="PROSITE" id="PS51464">
    <property type="entry name" value="SIS"/>
    <property type="match status" value="1"/>
</dbReference>
<dbReference type="EMBL" id="PZFK01000002">
    <property type="protein sequence ID" value="PTI30909.1"/>
    <property type="molecule type" value="Genomic_DNA"/>
</dbReference>
<dbReference type="NCBIfam" id="TIGR03127">
    <property type="entry name" value="RuMP_HxlB"/>
    <property type="match status" value="1"/>
</dbReference>
<dbReference type="Gene3D" id="3.40.50.10490">
    <property type="entry name" value="Glucose-6-phosphate isomerase like protein, domain 1"/>
    <property type="match status" value="1"/>
</dbReference>
<comment type="similarity">
    <text evidence="1">Belongs to the SIS family. PHI subfamily.</text>
</comment>
<proteinExistence type="inferred from homology"/>
<evidence type="ECO:0000313" key="3">
    <source>
        <dbReference type="EMBL" id="PTI30909.1"/>
    </source>
</evidence>
<reference evidence="3 4" key="1">
    <citation type="journal article" date="2016" name="Front. Microbiol.">
        <title>Comprehensive Phylogenetic Analysis of Bovine Non-aureus Staphylococci Species Based on Whole-Genome Sequencing.</title>
        <authorList>
            <person name="Naushad S."/>
            <person name="Barkema H.W."/>
            <person name="Luby C."/>
            <person name="Condas L.A."/>
            <person name="Nobrega D.B."/>
            <person name="Carson D.A."/>
            <person name="De Buck J."/>
        </authorList>
    </citation>
    <scope>NUCLEOTIDE SEQUENCE [LARGE SCALE GENOMIC DNA]</scope>
    <source>
        <strain evidence="3 4">SNUC 2204</strain>
    </source>
</reference>
<organism evidence="3 4">
    <name type="scientific">Mammaliicoccus vitulinus</name>
    <dbReference type="NCBI Taxonomy" id="71237"/>
    <lineage>
        <taxon>Bacteria</taxon>
        <taxon>Bacillati</taxon>
        <taxon>Bacillota</taxon>
        <taxon>Bacilli</taxon>
        <taxon>Bacillales</taxon>
        <taxon>Staphylococcaceae</taxon>
        <taxon>Mammaliicoccus</taxon>
    </lineage>
</organism>
<name>A0A2T4PWP8_9STAP</name>
<keyword evidence="3" id="KW-0413">Isomerase</keyword>
<dbReference type="OrthoDB" id="9797832at2"/>
<gene>
    <name evidence="3" type="ORF">BU072_01115</name>
</gene>